<organism evidence="5 6">
    <name type="scientific">Pontivivens ytuae</name>
    <dbReference type="NCBI Taxonomy" id="2789856"/>
    <lineage>
        <taxon>Bacteria</taxon>
        <taxon>Pseudomonadati</taxon>
        <taxon>Pseudomonadota</taxon>
        <taxon>Alphaproteobacteria</taxon>
        <taxon>Rhodobacterales</taxon>
        <taxon>Paracoccaceae</taxon>
        <taxon>Pontivivens</taxon>
    </lineage>
</organism>
<name>A0A7S9QC60_9RHOB</name>
<dbReference type="SUPFAM" id="SSF52172">
    <property type="entry name" value="CheY-like"/>
    <property type="match status" value="1"/>
</dbReference>
<dbReference type="Pfam" id="PF00072">
    <property type="entry name" value="Response_reg"/>
    <property type="match status" value="1"/>
</dbReference>
<dbReference type="Proteomes" id="UP000594800">
    <property type="component" value="Chromosome"/>
</dbReference>
<protein>
    <submittedName>
        <fullName evidence="5">Response regulator</fullName>
    </submittedName>
</protein>
<dbReference type="Gene3D" id="3.40.50.2300">
    <property type="match status" value="1"/>
</dbReference>
<dbReference type="InterPro" id="IPR001789">
    <property type="entry name" value="Sig_transdc_resp-reg_receiver"/>
</dbReference>
<dbReference type="PROSITE" id="PS50110">
    <property type="entry name" value="RESPONSE_REGULATORY"/>
    <property type="match status" value="1"/>
</dbReference>
<sequence length="156" mass="16585">MTTILILEDDQPLAAEWQIALEGEGYTVVHCRDATSALDYLEGHDADLVIADIFIYREGTLTSDGGVKLVGLLRAAGARTERPDLPIISITGQPQDGRFVPPVLDLTTSLGADLALEKPVPIPDLLGHVRSLIGSRDAQGTTLSSAPEQAERDADG</sequence>
<keyword evidence="6" id="KW-1185">Reference proteome</keyword>
<keyword evidence="1 2" id="KW-0597">Phosphoprotein</keyword>
<feature type="modified residue" description="4-aspartylphosphate" evidence="2">
    <location>
        <position position="52"/>
    </location>
</feature>
<dbReference type="SMART" id="SM00448">
    <property type="entry name" value="REC"/>
    <property type="match status" value="1"/>
</dbReference>
<gene>
    <name evidence="5" type="ORF">I0K15_19165</name>
</gene>
<feature type="region of interest" description="Disordered" evidence="3">
    <location>
        <begin position="137"/>
        <end position="156"/>
    </location>
</feature>
<evidence type="ECO:0000313" key="5">
    <source>
        <dbReference type="EMBL" id="QPH53868.1"/>
    </source>
</evidence>
<dbReference type="InterPro" id="IPR050595">
    <property type="entry name" value="Bact_response_regulator"/>
</dbReference>
<evidence type="ECO:0000259" key="4">
    <source>
        <dbReference type="PROSITE" id="PS50110"/>
    </source>
</evidence>
<feature type="domain" description="Response regulatory" evidence="4">
    <location>
        <begin position="3"/>
        <end position="133"/>
    </location>
</feature>
<dbReference type="AlphaFoldDB" id="A0A7S9QC60"/>
<dbReference type="PANTHER" id="PTHR44591:SF3">
    <property type="entry name" value="RESPONSE REGULATORY DOMAIN-CONTAINING PROTEIN"/>
    <property type="match status" value="1"/>
</dbReference>
<dbReference type="EMBL" id="CP064942">
    <property type="protein sequence ID" value="QPH53868.1"/>
    <property type="molecule type" value="Genomic_DNA"/>
</dbReference>
<dbReference type="PANTHER" id="PTHR44591">
    <property type="entry name" value="STRESS RESPONSE REGULATOR PROTEIN 1"/>
    <property type="match status" value="1"/>
</dbReference>
<proteinExistence type="predicted"/>
<dbReference type="RefSeq" id="WP_196103077.1">
    <property type="nucleotide sequence ID" value="NZ_CP064942.1"/>
</dbReference>
<evidence type="ECO:0000256" key="2">
    <source>
        <dbReference type="PROSITE-ProRule" id="PRU00169"/>
    </source>
</evidence>
<evidence type="ECO:0000313" key="6">
    <source>
        <dbReference type="Proteomes" id="UP000594800"/>
    </source>
</evidence>
<evidence type="ECO:0000256" key="1">
    <source>
        <dbReference type="ARBA" id="ARBA00022553"/>
    </source>
</evidence>
<accession>A0A7S9QC60</accession>
<evidence type="ECO:0000256" key="3">
    <source>
        <dbReference type="SAM" id="MobiDB-lite"/>
    </source>
</evidence>
<dbReference type="GO" id="GO:0000160">
    <property type="term" value="P:phosphorelay signal transduction system"/>
    <property type="evidence" value="ECO:0007669"/>
    <property type="project" value="InterPro"/>
</dbReference>
<dbReference type="KEGG" id="poz:I0K15_19165"/>
<dbReference type="InterPro" id="IPR011006">
    <property type="entry name" value="CheY-like_superfamily"/>
</dbReference>
<feature type="compositionally biased region" description="Polar residues" evidence="3">
    <location>
        <begin position="138"/>
        <end position="147"/>
    </location>
</feature>
<reference evidence="5 6" key="1">
    <citation type="submission" date="2020-11" db="EMBL/GenBank/DDBJ databases">
        <title>Description of Pontivivens ytuae sp. nov. isolated from deep sea sediment of Mariana Trench.</title>
        <authorList>
            <person name="Wang Z."/>
            <person name="Sun Q.-L."/>
            <person name="Xu X.-D."/>
            <person name="Tang Y.-Z."/>
            <person name="Zhang J."/>
        </authorList>
    </citation>
    <scope>NUCLEOTIDE SEQUENCE [LARGE SCALE GENOMIC DNA]</scope>
    <source>
        <strain evidence="5 6">MT2928</strain>
    </source>
</reference>